<reference evidence="2 3" key="1">
    <citation type="submission" date="2014-07" db="EMBL/GenBank/DDBJ databases">
        <authorList>
            <person name="McCorrison J."/>
            <person name="Sanka R."/>
            <person name="Torralba M."/>
            <person name="Gillis M."/>
            <person name="Haft D.H."/>
            <person name="Methe B."/>
            <person name="Sutton G."/>
            <person name="Nelson K.E."/>
        </authorList>
    </citation>
    <scope>NUCLEOTIDE SEQUENCE [LARGE SCALE GENOMIC DNA]</scope>
    <source>
        <strain evidence="2 3">DNF00666</strain>
    </source>
</reference>
<feature type="transmembrane region" description="Helical" evidence="1">
    <location>
        <begin position="147"/>
        <end position="170"/>
    </location>
</feature>
<accession>A0A096ARA2</accession>
<keyword evidence="1" id="KW-1133">Transmembrane helix</keyword>
<evidence type="ECO:0008006" key="4">
    <source>
        <dbReference type="Google" id="ProtNLM"/>
    </source>
</evidence>
<evidence type="ECO:0000313" key="2">
    <source>
        <dbReference type="EMBL" id="KGF49265.1"/>
    </source>
</evidence>
<feature type="transmembrane region" description="Helical" evidence="1">
    <location>
        <begin position="17"/>
        <end position="37"/>
    </location>
</feature>
<proteinExistence type="predicted"/>
<dbReference type="PROSITE" id="PS51257">
    <property type="entry name" value="PROKAR_LIPOPROTEIN"/>
    <property type="match status" value="1"/>
</dbReference>
<dbReference type="EMBL" id="JRNS01000314">
    <property type="protein sequence ID" value="KGF49265.1"/>
    <property type="molecule type" value="Genomic_DNA"/>
</dbReference>
<feature type="transmembrane region" description="Helical" evidence="1">
    <location>
        <begin position="43"/>
        <end position="59"/>
    </location>
</feature>
<evidence type="ECO:0000256" key="1">
    <source>
        <dbReference type="SAM" id="Phobius"/>
    </source>
</evidence>
<dbReference type="AlphaFoldDB" id="A0A096ARA2"/>
<sequence>MIYEDFKQLTAYTRYDGIYLAIIWAASFACLLGITILPVLAQFSFLLSISTPFFVAYRLKIFREEGRNGVISFRRSLFYCVRVFFNAAIIFSLLQWLYMHYLDYGKLLMMVTNLYSSNEGKSTLAAIGVPYDQFIAALPEAFQPYSLASSTFVTAVMLGGLCSLFIAAIMSKKGKRQIS</sequence>
<comment type="caution">
    <text evidence="2">The sequence shown here is derived from an EMBL/GenBank/DDBJ whole genome shotgun (WGS) entry which is preliminary data.</text>
</comment>
<keyword evidence="1" id="KW-0812">Transmembrane</keyword>
<dbReference type="InterPro" id="IPR025250">
    <property type="entry name" value="DUF4199"/>
</dbReference>
<dbReference type="Proteomes" id="UP000029578">
    <property type="component" value="Unassembled WGS sequence"/>
</dbReference>
<name>A0A096ARA2_9BACT</name>
<protein>
    <recommendedName>
        <fullName evidence="4">DUF4199 domain-containing protein</fullName>
    </recommendedName>
</protein>
<feature type="transmembrane region" description="Helical" evidence="1">
    <location>
        <begin position="79"/>
        <end position="99"/>
    </location>
</feature>
<dbReference type="Pfam" id="PF13858">
    <property type="entry name" value="DUF4199"/>
    <property type="match status" value="1"/>
</dbReference>
<organism evidence="2 3">
    <name type="scientific">Prevotella melaninogenica DNF00666</name>
    <dbReference type="NCBI Taxonomy" id="1401073"/>
    <lineage>
        <taxon>Bacteria</taxon>
        <taxon>Pseudomonadati</taxon>
        <taxon>Bacteroidota</taxon>
        <taxon>Bacteroidia</taxon>
        <taxon>Bacteroidales</taxon>
        <taxon>Prevotellaceae</taxon>
        <taxon>Prevotella</taxon>
    </lineage>
</organism>
<evidence type="ECO:0000313" key="3">
    <source>
        <dbReference type="Proteomes" id="UP000029578"/>
    </source>
</evidence>
<dbReference type="RefSeq" id="WP_036864444.1">
    <property type="nucleotide sequence ID" value="NZ_JRNS01000314.1"/>
</dbReference>
<keyword evidence="1" id="KW-0472">Membrane</keyword>
<gene>
    <name evidence="2" type="ORF">HMPREF0661_05990</name>
</gene>